<dbReference type="InterPro" id="IPR032710">
    <property type="entry name" value="NTF2-like_dom_sf"/>
</dbReference>
<sequence>MKVSGILLQLSSFLLFTEAASATADSCCKSDIVSSAHHERILNNYLAIWNGDLSLVKSVFHPDVVLFSDRFPSSTGNGSEITGVTNRAEFASFVTRSRTGWASYEFTTIRSVSSGYDIAVRWKMDGVLGKNFTLFPTPLKPGSHVTYNGTDFLVLDECTGQVREDYIAQDLISYFHAMGLDAITV</sequence>
<dbReference type="OrthoDB" id="3637354at2759"/>
<proteinExistence type="predicted"/>
<protein>
    <recommendedName>
        <fullName evidence="2">SnoaL-like domain-containing protein</fullName>
    </recommendedName>
</protein>
<feature type="chain" id="PRO_5040823266" description="SnoaL-like domain-containing protein" evidence="1">
    <location>
        <begin position="23"/>
        <end position="185"/>
    </location>
</feature>
<evidence type="ECO:0000313" key="3">
    <source>
        <dbReference type="EMBL" id="KAJ5114164.1"/>
    </source>
</evidence>
<dbReference type="AlphaFoldDB" id="A0A9W9KP92"/>
<accession>A0A9W9KP92</accession>
<keyword evidence="4" id="KW-1185">Reference proteome</keyword>
<dbReference type="Gene3D" id="3.10.450.50">
    <property type="match status" value="1"/>
</dbReference>
<dbReference type="EMBL" id="JAPQKH010000002">
    <property type="protein sequence ID" value="KAJ5114164.1"/>
    <property type="molecule type" value="Genomic_DNA"/>
</dbReference>
<name>A0A9W9KP92_9EURO</name>
<evidence type="ECO:0000313" key="4">
    <source>
        <dbReference type="Proteomes" id="UP001149165"/>
    </source>
</evidence>
<dbReference type="InterPro" id="IPR037401">
    <property type="entry name" value="SnoaL-like"/>
</dbReference>
<dbReference type="Proteomes" id="UP001149165">
    <property type="component" value="Unassembled WGS sequence"/>
</dbReference>
<keyword evidence="1" id="KW-0732">Signal</keyword>
<feature type="domain" description="SnoaL-like" evidence="2">
    <location>
        <begin position="47"/>
        <end position="156"/>
    </location>
</feature>
<feature type="signal peptide" evidence="1">
    <location>
        <begin position="1"/>
        <end position="22"/>
    </location>
</feature>
<comment type="caution">
    <text evidence="3">The sequence shown here is derived from an EMBL/GenBank/DDBJ whole genome shotgun (WGS) entry which is preliminary data.</text>
</comment>
<dbReference type="SUPFAM" id="SSF54427">
    <property type="entry name" value="NTF2-like"/>
    <property type="match status" value="1"/>
</dbReference>
<reference evidence="3" key="2">
    <citation type="journal article" date="2023" name="IMA Fungus">
        <title>Comparative genomic study of the Penicillium genus elucidates a diverse pangenome and 15 lateral gene transfer events.</title>
        <authorList>
            <person name="Petersen C."/>
            <person name="Sorensen T."/>
            <person name="Nielsen M.R."/>
            <person name="Sondergaard T.E."/>
            <person name="Sorensen J.L."/>
            <person name="Fitzpatrick D.A."/>
            <person name="Frisvad J.C."/>
            <person name="Nielsen K.L."/>
        </authorList>
    </citation>
    <scope>NUCLEOTIDE SEQUENCE</scope>
    <source>
        <strain evidence="3">IBT 30069</strain>
    </source>
</reference>
<organism evidence="3 4">
    <name type="scientific">Penicillium angulare</name>
    <dbReference type="NCBI Taxonomy" id="116970"/>
    <lineage>
        <taxon>Eukaryota</taxon>
        <taxon>Fungi</taxon>
        <taxon>Dikarya</taxon>
        <taxon>Ascomycota</taxon>
        <taxon>Pezizomycotina</taxon>
        <taxon>Eurotiomycetes</taxon>
        <taxon>Eurotiomycetidae</taxon>
        <taxon>Eurotiales</taxon>
        <taxon>Aspergillaceae</taxon>
        <taxon>Penicillium</taxon>
    </lineage>
</organism>
<reference evidence="3" key="1">
    <citation type="submission" date="2022-11" db="EMBL/GenBank/DDBJ databases">
        <authorList>
            <person name="Petersen C."/>
        </authorList>
    </citation>
    <scope>NUCLEOTIDE SEQUENCE</scope>
    <source>
        <strain evidence="3">IBT 30069</strain>
    </source>
</reference>
<evidence type="ECO:0000259" key="2">
    <source>
        <dbReference type="Pfam" id="PF12680"/>
    </source>
</evidence>
<evidence type="ECO:0000256" key="1">
    <source>
        <dbReference type="SAM" id="SignalP"/>
    </source>
</evidence>
<gene>
    <name evidence="3" type="ORF">N7456_002698</name>
</gene>
<dbReference type="Pfam" id="PF12680">
    <property type="entry name" value="SnoaL_2"/>
    <property type="match status" value="1"/>
</dbReference>